<evidence type="ECO:0000313" key="8">
    <source>
        <dbReference type="EMBL" id="SFB39634.1"/>
    </source>
</evidence>
<dbReference type="Gene3D" id="3.40.50.300">
    <property type="entry name" value="P-loop containing nucleotide triphosphate hydrolases"/>
    <property type="match status" value="2"/>
</dbReference>
<feature type="binding site" evidence="6">
    <location>
        <begin position="32"/>
        <end position="39"/>
    </location>
    <ligand>
        <name>ATP</name>
        <dbReference type="ChEBI" id="CHEBI:30616"/>
    </ligand>
</feature>
<dbReference type="EMBL" id="FOKK01000009">
    <property type="protein sequence ID" value="SFB39634.1"/>
    <property type="molecule type" value="Genomic_DNA"/>
</dbReference>
<dbReference type="InterPro" id="IPR010935">
    <property type="entry name" value="SMC_hinge"/>
</dbReference>
<dbReference type="Pfam" id="PF06470">
    <property type="entry name" value="SMC_hinge"/>
    <property type="match status" value="1"/>
</dbReference>
<dbReference type="GO" id="GO:0005694">
    <property type="term" value="C:chromosome"/>
    <property type="evidence" value="ECO:0007669"/>
    <property type="project" value="InterPro"/>
</dbReference>
<dbReference type="Proteomes" id="UP000198790">
    <property type="component" value="Unassembled WGS sequence"/>
</dbReference>
<comment type="subcellular location">
    <subcellularLocation>
        <location evidence="6">Cytoplasm</location>
    </subcellularLocation>
</comment>
<dbReference type="Gene3D" id="3.30.70.1620">
    <property type="match status" value="1"/>
</dbReference>
<feature type="coiled-coil region" evidence="6">
    <location>
        <begin position="402"/>
        <end position="492"/>
    </location>
</feature>
<dbReference type="GO" id="GO:0006260">
    <property type="term" value="P:DNA replication"/>
    <property type="evidence" value="ECO:0007669"/>
    <property type="project" value="UniProtKB-UniRule"/>
</dbReference>
<comment type="subunit">
    <text evidence="6">Homodimer.</text>
</comment>
<dbReference type="GO" id="GO:0005524">
    <property type="term" value="F:ATP binding"/>
    <property type="evidence" value="ECO:0007669"/>
    <property type="project" value="UniProtKB-UniRule"/>
</dbReference>
<dbReference type="SUPFAM" id="SSF75553">
    <property type="entry name" value="Smc hinge domain"/>
    <property type="match status" value="1"/>
</dbReference>
<dbReference type="PIRSF" id="PIRSF005719">
    <property type="entry name" value="SMC"/>
    <property type="match status" value="1"/>
</dbReference>
<evidence type="ECO:0000256" key="6">
    <source>
        <dbReference type="HAMAP-Rule" id="MF_01894"/>
    </source>
</evidence>
<sequence length="1179" mass="135985">MLLSKLEIKGFKSFGDKMVINFDKGITGVVGPNGCGKSNVVDAIRWVLGEQKTRLLRSDKMENVIFNGTKNRKPSNLAEVSLTFENTKNLLPTEYTYVTVTRRYYRSGESEYQINGVTCRLKDITNLFMDTGINSNSYAIIELKMIDELLNDKNNSRRELFEEAAGISKFKSRKKETLRKLQDTDDDLDRVEDVLFEIDKNLKSLEKQAKQASKYFEIKKDYKVASINLAKKSIEKYSKSLIEANHKIQEEGDKKLQLQTQVADQEALLSQLKTELIQKEKLLSSRQKALNEHVNKIRAFESEKKIKNERLRFLEDRSQKLREQIDADRKSNDRAGFSIRSLQQEKESAEKMLAEKELIVSELRETYESQKLIQSEKQQAQKTINHNFEALKEKVYQLSKDIEIKQIQLSTLKQELERTSSDDSSQEASLVDFEEKIITLKAELDESTKGYQELKTKQEDLDQKIEETNRVIEMIREELTQSSRKLDSKTNEYNLTKSLVENLEGFPEAIKFLKKNQSWGKDMPLLSDLLTTSEKFRVTIENYLDSYMNYYVVDTESQAISAIQLLSDSARGKANFFVLEHFERFKSSQNKLFANAIAATEIIEFDVKYSRLINFILDNVYIVQGEHRDFPQDTEAVFISENGKYTKRKFSISGGSVGLFEGKRIGRAKNLEKLDKEIKDLNKKVSSTRNNLDNKLSELMKLKEISYKKTLEEWQNKINAINQDFVSVRTKKEQLAELLSSNANKREDILDRIASIEESLTEIQPQLFDERAEFEAMHDELEELNESYEKESASLTEKSQAFNAENILYHQHLNRVTSLDQEIEFKQTAYEGSKERIGKSQTELSQLDTEVKSLLDNNEVKDDELIELYSEKEGIEKGVQEAEKDYYASRGLIDETDQKIRSIQKSKESYDQLIHELENAVNEVKLKMAGMKERLSVEFELNLDELMEENPEIDEEFREFAEDKLRELVGKQKEKLDKIGPINPMAMEAYDEIKVRYDFITTQKEDLIKAKESLLTTIKEIDQVAKDTFLDAFAKIKENFVKVFRSLFTEQDDCDLTLVDPSNPLESAIEILAKPKGKRPLSINQLSGGEKTLTATSLLFSIYLLKPAPFCIFDEVDAPLDDANIDKFNTIIQKFSAESQFIIVTHNKRTMASTDIIYGITMIEAGVSRVVPVDLRELV</sequence>
<proteinExistence type="inferred from homology"/>
<dbReference type="GO" id="GO:0030261">
    <property type="term" value="P:chromosome condensation"/>
    <property type="evidence" value="ECO:0007669"/>
    <property type="project" value="InterPro"/>
</dbReference>
<dbReference type="NCBIfam" id="TIGR02168">
    <property type="entry name" value="SMC_prok_B"/>
    <property type="match status" value="1"/>
</dbReference>
<feature type="coiled-coil region" evidence="6">
    <location>
        <begin position="671"/>
        <end position="698"/>
    </location>
</feature>
<keyword evidence="5 6" id="KW-0238">DNA-binding</keyword>
<evidence type="ECO:0000256" key="3">
    <source>
        <dbReference type="ARBA" id="ARBA00022840"/>
    </source>
</evidence>
<dbReference type="Pfam" id="PF02463">
    <property type="entry name" value="SMC_N"/>
    <property type="match status" value="2"/>
</dbReference>
<dbReference type="GO" id="GO:0007062">
    <property type="term" value="P:sister chromatid cohesion"/>
    <property type="evidence" value="ECO:0007669"/>
    <property type="project" value="InterPro"/>
</dbReference>
<dbReference type="GO" id="GO:0016887">
    <property type="term" value="F:ATP hydrolysis activity"/>
    <property type="evidence" value="ECO:0007669"/>
    <property type="project" value="InterPro"/>
</dbReference>
<dbReference type="PANTHER" id="PTHR43977">
    <property type="entry name" value="STRUCTURAL MAINTENANCE OF CHROMOSOMES PROTEIN 3"/>
    <property type="match status" value="1"/>
</dbReference>
<evidence type="ECO:0000256" key="2">
    <source>
        <dbReference type="ARBA" id="ARBA00022741"/>
    </source>
</evidence>
<keyword evidence="2 6" id="KW-0547">Nucleotide-binding</keyword>
<dbReference type="GO" id="GO:0005737">
    <property type="term" value="C:cytoplasm"/>
    <property type="evidence" value="ECO:0007669"/>
    <property type="project" value="UniProtKB-SubCell"/>
</dbReference>
<dbReference type="InterPro" id="IPR027417">
    <property type="entry name" value="P-loop_NTPase"/>
</dbReference>
<feature type="coiled-coil region" evidence="6">
    <location>
        <begin position="767"/>
        <end position="805"/>
    </location>
</feature>
<dbReference type="AlphaFoldDB" id="A0A1I1ANN2"/>
<dbReference type="GO" id="GO:0003677">
    <property type="term" value="F:DNA binding"/>
    <property type="evidence" value="ECO:0007669"/>
    <property type="project" value="UniProtKB-UniRule"/>
</dbReference>
<keyword evidence="1 6" id="KW-0963">Cytoplasm</keyword>
<accession>A0A1I1ANN2</accession>
<organism evidence="8 9">
    <name type="scientific">Algoriphagus aquimarinus</name>
    <dbReference type="NCBI Taxonomy" id="237018"/>
    <lineage>
        <taxon>Bacteria</taxon>
        <taxon>Pseudomonadati</taxon>
        <taxon>Bacteroidota</taxon>
        <taxon>Cytophagia</taxon>
        <taxon>Cytophagales</taxon>
        <taxon>Cyclobacteriaceae</taxon>
        <taxon>Algoriphagus</taxon>
    </lineage>
</organism>
<evidence type="ECO:0000256" key="4">
    <source>
        <dbReference type="ARBA" id="ARBA00023054"/>
    </source>
</evidence>
<evidence type="ECO:0000259" key="7">
    <source>
        <dbReference type="SMART" id="SM00968"/>
    </source>
</evidence>
<feature type="coiled-coil region" evidence="6">
    <location>
        <begin position="255"/>
        <end position="366"/>
    </location>
</feature>
<keyword evidence="3 6" id="KW-0067">ATP-binding</keyword>
<comment type="function">
    <text evidence="6">Required for chromosome condensation and partitioning.</text>
</comment>
<feature type="coiled-coil region" evidence="6">
    <location>
        <begin position="174"/>
        <end position="208"/>
    </location>
</feature>
<dbReference type="InterPro" id="IPR024704">
    <property type="entry name" value="SMC"/>
</dbReference>
<protein>
    <recommendedName>
        <fullName evidence="6">Chromosome partition protein Smc</fullName>
    </recommendedName>
</protein>
<evidence type="ECO:0000256" key="1">
    <source>
        <dbReference type="ARBA" id="ARBA00022490"/>
    </source>
</evidence>
<dbReference type="GO" id="GO:0007059">
    <property type="term" value="P:chromosome segregation"/>
    <property type="evidence" value="ECO:0007669"/>
    <property type="project" value="UniProtKB-UniRule"/>
</dbReference>
<dbReference type="InterPro" id="IPR011890">
    <property type="entry name" value="SMC_prok"/>
</dbReference>
<dbReference type="InterPro" id="IPR003395">
    <property type="entry name" value="RecF/RecN/SMC_N"/>
</dbReference>
<gene>
    <name evidence="6" type="primary">smc</name>
    <name evidence="8" type="ORF">SAMN04489723_1091</name>
</gene>
<feature type="domain" description="SMC hinge" evidence="7">
    <location>
        <begin position="520"/>
        <end position="637"/>
    </location>
</feature>
<dbReference type="SUPFAM" id="SSF57997">
    <property type="entry name" value="Tropomyosin"/>
    <property type="match status" value="1"/>
</dbReference>
<dbReference type="STRING" id="237018.SAMN04489723_1091"/>
<dbReference type="HAMAP" id="MF_01894">
    <property type="entry name" value="Smc_prok"/>
    <property type="match status" value="1"/>
</dbReference>
<keyword evidence="4 6" id="KW-0175">Coiled coil</keyword>
<name>A0A1I1ANN2_9BACT</name>
<feature type="coiled-coil region" evidence="6">
    <location>
        <begin position="900"/>
        <end position="963"/>
    </location>
</feature>
<evidence type="ECO:0000256" key="5">
    <source>
        <dbReference type="ARBA" id="ARBA00023125"/>
    </source>
</evidence>
<reference evidence="8 9" key="1">
    <citation type="submission" date="2016-10" db="EMBL/GenBank/DDBJ databases">
        <authorList>
            <person name="de Groot N.N."/>
        </authorList>
    </citation>
    <scope>NUCLEOTIDE SEQUENCE [LARGE SCALE GENOMIC DNA]</scope>
    <source>
        <strain evidence="8 9">DSM 23399</strain>
    </source>
</reference>
<dbReference type="RefSeq" id="WP_092897958.1">
    <property type="nucleotide sequence ID" value="NZ_FOKK01000009.1"/>
</dbReference>
<comment type="domain">
    <text evidence="6">Contains large globular domains required for ATP hydrolysis at each terminus and a third globular domain forming a flexible hinge near the middle of the molecule. These domains are separated by coiled-coil structures.</text>
</comment>
<dbReference type="Gene3D" id="1.20.1060.20">
    <property type="match status" value="1"/>
</dbReference>
<keyword evidence="9" id="KW-1185">Reference proteome</keyword>
<dbReference type="InterPro" id="IPR036277">
    <property type="entry name" value="SMC_hinge_sf"/>
</dbReference>
<dbReference type="OrthoDB" id="9808768at2"/>
<comment type="similarity">
    <text evidence="6">Belongs to the SMC family.</text>
</comment>
<dbReference type="SMART" id="SM00968">
    <property type="entry name" value="SMC_hinge"/>
    <property type="match status" value="1"/>
</dbReference>
<evidence type="ECO:0000313" key="9">
    <source>
        <dbReference type="Proteomes" id="UP000198790"/>
    </source>
</evidence>
<dbReference type="SUPFAM" id="SSF52540">
    <property type="entry name" value="P-loop containing nucleoside triphosphate hydrolases"/>
    <property type="match status" value="2"/>
</dbReference>